<reference evidence="2" key="1">
    <citation type="journal article" date="2001" name="Microb. Drug Resist.">
        <title>Genetic linkage between resistance to quaternary ammonium compounds and beta-lactam antibiotics in food-related Staphylococcus spp.</title>
        <authorList>
            <person name="Sidhu M.S."/>
            <person name="Heir E."/>
            <person name="Sorum H."/>
            <person name="Holck A."/>
        </authorList>
    </citation>
    <scope>NUCLEOTIDE SEQUENCE</scope>
    <source>
        <strain evidence="2">6</strain>
        <plasmid evidence="2">pST6</plasmid>
    </source>
</reference>
<geneLocation type="plasmid" evidence="2">
    <name>pST6</name>
</geneLocation>
<evidence type="ECO:0000313" key="2">
    <source>
        <dbReference type="EMBL" id="AAK38460.1"/>
    </source>
</evidence>
<keyword evidence="2" id="KW-0614">Plasmid</keyword>
<dbReference type="GO" id="GO:0008800">
    <property type="term" value="F:beta-lactamase activity"/>
    <property type="evidence" value="ECO:0007669"/>
    <property type="project" value="InterPro"/>
</dbReference>
<dbReference type="Gene3D" id="3.40.710.10">
    <property type="entry name" value="DD-peptidase/beta-lactamase superfamily"/>
    <property type="match status" value="1"/>
</dbReference>
<dbReference type="PANTHER" id="PTHR35333:SF3">
    <property type="entry name" value="BETA-LACTAMASE-TYPE TRANSPEPTIDASE FOLD CONTAINING PROTEIN"/>
    <property type="match status" value="1"/>
</dbReference>
<dbReference type="PANTHER" id="PTHR35333">
    <property type="entry name" value="BETA-LACTAMASE"/>
    <property type="match status" value="1"/>
</dbReference>
<evidence type="ECO:0000259" key="1">
    <source>
        <dbReference type="Pfam" id="PF13354"/>
    </source>
</evidence>
<organism evidence="2">
    <name type="scientific">Staphylococcus epidermidis</name>
    <dbReference type="NCBI Taxonomy" id="1282"/>
    <lineage>
        <taxon>Bacteria</taxon>
        <taxon>Bacillati</taxon>
        <taxon>Bacillota</taxon>
        <taxon>Bacilli</taxon>
        <taxon>Bacillales</taxon>
        <taxon>Staphylococcaceae</taxon>
        <taxon>Staphylococcus</taxon>
    </lineage>
</organism>
<dbReference type="InterPro" id="IPR000871">
    <property type="entry name" value="Beta-lactam_class-A"/>
</dbReference>
<gene>
    <name evidence="2" type="primary">blaZ</name>
</gene>
<sequence>NKLIANGKLSKENKKFLLDLMLNNKSGDTLIKDGVSKDCKVADKSGQAITYASRNDVAFVYPKGQSEPIVLVIFTNKDNKSDKPNDKLISETAKSVMKEF</sequence>
<dbReference type="EMBL" id="AY028780">
    <property type="protein sequence ID" value="AAK38460.1"/>
    <property type="molecule type" value="Genomic_DNA"/>
</dbReference>
<feature type="non-terminal residue" evidence="2">
    <location>
        <position position="1"/>
    </location>
</feature>
<dbReference type="InterPro" id="IPR012338">
    <property type="entry name" value="Beta-lactam/transpept-like"/>
</dbReference>
<name>Q93SQ5_STAEP</name>
<feature type="domain" description="Beta-lactamase class A catalytic" evidence="1">
    <location>
        <begin position="4"/>
        <end position="75"/>
    </location>
</feature>
<proteinExistence type="predicted"/>
<dbReference type="SUPFAM" id="SSF56601">
    <property type="entry name" value="beta-lactamase/transpeptidase-like"/>
    <property type="match status" value="1"/>
</dbReference>
<dbReference type="InterPro" id="IPR045155">
    <property type="entry name" value="Beta-lactam_cat"/>
</dbReference>
<dbReference type="AlphaFoldDB" id="Q93SQ5"/>
<protein>
    <submittedName>
        <fullName evidence="2">Beta-lactamase</fullName>
    </submittedName>
</protein>
<accession>Q93SQ5</accession>
<dbReference type="Pfam" id="PF13354">
    <property type="entry name" value="Beta-lactamase2"/>
    <property type="match status" value="1"/>
</dbReference>
<dbReference type="GO" id="GO:0030655">
    <property type="term" value="P:beta-lactam antibiotic catabolic process"/>
    <property type="evidence" value="ECO:0007669"/>
    <property type="project" value="InterPro"/>
</dbReference>
<dbReference type="GO" id="GO:0046677">
    <property type="term" value="P:response to antibiotic"/>
    <property type="evidence" value="ECO:0007669"/>
    <property type="project" value="InterPro"/>
</dbReference>